<dbReference type="OrthoDB" id="6247559at2759"/>
<keyword evidence="2" id="KW-1185">Reference proteome</keyword>
<accession>A0A3R7CSD6</accession>
<dbReference type="SUPFAM" id="SSF56672">
    <property type="entry name" value="DNA/RNA polymerases"/>
    <property type="match status" value="1"/>
</dbReference>
<dbReference type="Proteomes" id="UP000286415">
    <property type="component" value="Unassembled WGS sequence"/>
</dbReference>
<evidence type="ECO:0000313" key="1">
    <source>
        <dbReference type="EMBL" id="KAG5449249.1"/>
    </source>
</evidence>
<dbReference type="InParanoid" id="A0A3R7CSD6"/>
<proteinExistence type="predicted"/>
<dbReference type="InterPro" id="IPR043502">
    <property type="entry name" value="DNA/RNA_pol_sf"/>
</dbReference>
<gene>
    <name evidence="1" type="ORF">CSKR_100659</name>
</gene>
<dbReference type="AlphaFoldDB" id="A0A3R7CSD6"/>
<organism evidence="1 2">
    <name type="scientific">Clonorchis sinensis</name>
    <name type="common">Chinese liver fluke</name>
    <dbReference type="NCBI Taxonomy" id="79923"/>
    <lineage>
        <taxon>Eukaryota</taxon>
        <taxon>Metazoa</taxon>
        <taxon>Spiralia</taxon>
        <taxon>Lophotrochozoa</taxon>
        <taxon>Platyhelminthes</taxon>
        <taxon>Trematoda</taxon>
        <taxon>Digenea</taxon>
        <taxon>Opisthorchiida</taxon>
        <taxon>Opisthorchiata</taxon>
        <taxon>Opisthorchiidae</taxon>
        <taxon>Clonorchis</taxon>
    </lineage>
</organism>
<reference evidence="1 2" key="2">
    <citation type="journal article" date="2021" name="Genomics">
        <title>High-quality reference genome for Clonorchis sinensis.</title>
        <authorList>
            <person name="Young N.D."/>
            <person name="Stroehlein A.J."/>
            <person name="Kinkar L."/>
            <person name="Wang T."/>
            <person name="Sohn W.M."/>
            <person name="Chang B.C.H."/>
            <person name="Kaur P."/>
            <person name="Weisz D."/>
            <person name="Dudchenko O."/>
            <person name="Aiden E.L."/>
            <person name="Korhonen P.K."/>
            <person name="Gasser R.B."/>
        </authorList>
    </citation>
    <scope>NUCLEOTIDE SEQUENCE [LARGE SCALE GENOMIC DNA]</scope>
    <source>
        <strain evidence="1">Cs-k2</strain>
    </source>
</reference>
<sequence length="307" mass="34609">MAQLVAEVRKPSHHDVAPFRYLTLMPPEGNTRAGILPNCQSLDRGSREAEVGFKPRTFRSVNSRSTHSVISPLAHVRCPLNQQALAISIFHGGRPVFRILAISCQVIKPGENGIHGWDTQYQFRRMPFGLSGAPFTFKRLMLRFNEGTPACCRVRRRYSEPEHAVHLKVVLKHIREADLRPPSFCQPYVLLGIKLHELSDIHSFVNKFGFSRDSSGTQLDFSFMMFSSNRHTDDSHSLILPNFIALNLDLLISYQPNNSCTVDRKPMTSAATSQRIYDILLVSPVVEQLLPVASVRFCVSNMPAIKI</sequence>
<comment type="caution">
    <text evidence="1">The sequence shown here is derived from an EMBL/GenBank/DDBJ whole genome shotgun (WGS) entry which is preliminary data.</text>
</comment>
<protein>
    <submittedName>
        <fullName evidence="1">Uncharacterized protein</fullName>
    </submittedName>
</protein>
<evidence type="ECO:0000313" key="2">
    <source>
        <dbReference type="Proteomes" id="UP000286415"/>
    </source>
</evidence>
<name>A0A3R7CSD6_CLOSI</name>
<reference evidence="1 2" key="1">
    <citation type="journal article" date="2018" name="Biotechnol. Adv.">
        <title>Improved genomic resources and new bioinformatic workflow for the carcinogenic parasite Clonorchis sinensis: Biotechnological implications.</title>
        <authorList>
            <person name="Wang D."/>
            <person name="Korhonen P.K."/>
            <person name="Gasser R.B."/>
            <person name="Young N.D."/>
        </authorList>
    </citation>
    <scope>NUCLEOTIDE SEQUENCE [LARGE SCALE GENOMIC DNA]</scope>
    <source>
        <strain evidence="1">Cs-k2</strain>
    </source>
</reference>
<dbReference type="EMBL" id="NIRI02000042">
    <property type="protein sequence ID" value="KAG5449249.1"/>
    <property type="molecule type" value="Genomic_DNA"/>
</dbReference>